<evidence type="ECO:0000313" key="2">
    <source>
        <dbReference type="RefSeq" id="WP_028309985.1"/>
    </source>
</evidence>
<dbReference type="Proteomes" id="UP000675920">
    <property type="component" value="Unplaced"/>
</dbReference>
<dbReference type="InterPro" id="IPR029014">
    <property type="entry name" value="NiFe-Hase_large"/>
</dbReference>
<name>A0A8B6X0X5_9BURK</name>
<sequence>MSQRGDPAGELRLRPGAAVPNIVSTRPAVARALVRGLTVDLVPRLLGQLHALCGSAHELAARLALDAARGAPAVATSSQRIALGLGAQREHLRRVWLDWPRLLGAESDITADTLGPLRDLWRQQAGADAAEQGRLLRGWLAAQVFGCAPAHWLDRVGADRVAAGQTSADRGGSGHVTAGRAARDVWLRDWLAVGATGPARWLAACRERASELAADADPALPVATDAAALAAWLGDWQRARDLPEARWQGRTRETGCWTRGRALASAAGPAPTPSEPALPAVRLTAFDRILAKLEEVARLATTPDLLAAEGHAVAPGVGVAWVETARGLLAHVAEVDAGGRVVAYDIVSPTEWNFHPEGAAARALAALVPDARVAASDCALLAAAFDPCVSYVLEDERA</sequence>
<keyword evidence="1" id="KW-1185">Reference proteome</keyword>
<dbReference type="Gene3D" id="1.10.645.10">
    <property type="entry name" value="Cytochrome-c3 Hydrogenase, chain B"/>
    <property type="match status" value="1"/>
</dbReference>
<dbReference type="RefSeq" id="WP_028309985.1">
    <property type="nucleotide sequence ID" value="NZ_AXWS01000004.1"/>
</dbReference>
<evidence type="ECO:0000313" key="1">
    <source>
        <dbReference type="Proteomes" id="UP000675920"/>
    </source>
</evidence>
<dbReference type="AlphaFoldDB" id="A0A8B6X0X5"/>
<dbReference type="OrthoDB" id="9157196at2"/>
<organism evidence="1 2">
    <name type="scientific">Derxia gummosa DSM 723</name>
    <dbReference type="NCBI Taxonomy" id="1121388"/>
    <lineage>
        <taxon>Bacteria</taxon>
        <taxon>Pseudomonadati</taxon>
        <taxon>Pseudomonadota</taxon>
        <taxon>Betaproteobacteria</taxon>
        <taxon>Burkholderiales</taxon>
        <taxon>Alcaligenaceae</taxon>
        <taxon>Derxia</taxon>
    </lineage>
</organism>
<proteinExistence type="predicted"/>
<reference evidence="2" key="1">
    <citation type="submission" date="2025-08" db="UniProtKB">
        <authorList>
            <consortium name="RefSeq"/>
        </authorList>
    </citation>
    <scope>IDENTIFICATION</scope>
</reference>
<dbReference type="SUPFAM" id="SSF56762">
    <property type="entry name" value="HydB/Nqo4-like"/>
    <property type="match status" value="1"/>
</dbReference>
<accession>A0A8B6X0X5</accession>
<protein>
    <submittedName>
        <fullName evidence="2">Nickel-dependent hydrogenase large subunit</fullName>
    </submittedName>
</protein>